<dbReference type="GO" id="GO:0055085">
    <property type="term" value="P:transmembrane transport"/>
    <property type="evidence" value="ECO:0007669"/>
    <property type="project" value="InterPro"/>
</dbReference>
<gene>
    <name evidence="8" type="ORF">IQ249_17130</name>
</gene>
<sequence>MLKCHAVNFLVFPQFMSFSIERFFSEPAKDAYQKIVAPYQYGLSVVFLCAIADLIILIAPTPQFFEVIEIPLSISVGVAVCWLGFRLFRQVFDIYLLEAALQRNRKVDSEILLLAKFLANSAIVLVAVLLFAQTHKINLLGLLASLGIGGIAVAFAAQKTLEQVLGGIVIYVDRPFVIDDYIHLADGTFGRVESIGWRSTKIRTSGKGSLVIVPNNVLTQVNIENLTGAKKVISLIYLTFHRIVPEEEKALIRQIILDSTKDIFGIDFRSTEVIFKDIQQQKKGLTQAQINFFLLGSGEVSMDLRKQLLDIAKQNITQKFKEYGIGFELEEKTINVNSPITL</sequence>
<dbReference type="InterPro" id="IPR010920">
    <property type="entry name" value="LSM_dom_sf"/>
</dbReference>
<dbReference type="Proteomes" id="UP000654482">
    <property type="component" value="Unassembled WGS sequence"/>
</dbReference>
<feature type="transmembrane region" description="Helical" evidence="6">
    <location>
        <begin position="36"/>
        <end position="58"/>
    </location>
</feature>
<evidence type="ECO:0000256" key="6">
    <source>
        <dbReference type="SAM" id="Phobius"/>
    </source>
</evidence>
<evidence type="ECO:0000256" key="1">
    <source>
        <dbReference type="ARBA" id="ARBA00004141"/>
    </source>
</evidence>
<dbReference type="PANTHER" id="PTHR30566:SF5">
    <property type="entry name" value="MECHANOSENSITIVE ION CHANNEL PROTEIN 1, MITOCHONDRIAL-RELATED"/>
    <property type="match status" value="1"/>
</dbReference>
<dbReference type="PANTHER" id="PTHR30566">
    <property type="entry name" value="YNAI-RELATED MECHANOSENSITIVE ION CHANNEL"/>
    <property type="match status" value="1"/>
</dbReference>
<proteinExistence type="inferred from homology"/>
<dbReference type="InterPro" id="IPR006685">
    <property type="entry name" value="MscS_channel_2nd"/>
</dbReference>
<keyword evidence="4 6" id="KW-1133">Transmembrane helix</keyword>
<evidence type="ECO:0000256" key="2">
    <source>
        <dbReference type="ARBA" id="ARBA00008017"/>
    </source>
</evidence>
<evidence type="ECO:0000259" key="7">
    <source>
        <dbReference type="Pfam" id="PF00924"/>
    </source>
</evidence>
<accession>A0A8J7DY72</accession>
<feature type="transmembrane region" description="Helical" evidence="6">
    <location>
        <begin position="111"/>
        <end position="131"/>
    </location>
</feature>
<comment type="caution">
    <text evidence="8">The sequence shown here is derived from an EMBL/GenBank/DDBJ whole genome shotgun (WGS) entry which is preliminary data.</text>
</comment>
<keyword evidence="5 6" id="KW-0472">Membrane</keyword>
<protein>
    <submittedName>
        <fullName evidence="8">Mechanosensitive ion channel</fullName>
    </submittedName>
</protein>
<feature type="transmembrane region" description="Helical" evidence="6">
    <location>
        <begin position="70"/>
        <end position="88"/>
    </location>
</feature>
<dbReference type="Gene3D" id="2.30.30.60">
    <property type="match status" value="1"/>
</dbReference>
<evidence type="ECO:0000313" key="9">
    <source>
        <dbReference type="Proteomes" id="UP000654482"/>
    </source>
</evidence>
<reference evidence="8" key="1">
    <citation type="submission" date="2020-10" db="EMBL/GenBank/DDBJ databases">
        <authorList>
            <person name="Castelo-Branco R."/>
            <person name="Eusebio N."/>
            <person name="Adriana R."/>
            <person name="Vieira A."/>
            <person name="Brugerolle De Fraissinette N."/>
            <person name="Rezende De Castro R."/>
            <person name="Schneider M.P."/>
            <person name="Vasconcelos V."/>
            <person name="Leao P.N."/>
        </authorList>
    </citation>
    <scope>NUCLEOTIDE SEQUENCE</scope>
    <source>
        <strain evidence="8">LEGE 07157</strain>
    </source>
</reference>
<dbReference type="SUPFAM" id="SSF50182">
    <property type="entry name" value="Sm-like ribonucleoproteins"/>
    <property type="match status" value="1"/>
</dbReference>
<dbReference type="GO" id="GO:0016020">
    <property type="term" value="C:membrane"/>
    <property type="evidence" value="ECO:0007669"/>
    <property type="project" value="UniProtKB-SubCell"/>
</dbReference>
<evidence type="ECO:0000256" key="4">
    <source>
        <dbReference type="ARBA" id="ARBA00022989"/>
    </source>
</evidence>
<dbReference type="Gene3D" id="1.10.287.1260">
    <property type="match status" value="1"/>
</dbReference>
<name>A0A8J7DY72_9CYAN</name>
<evidence type="ECO:0000256" key="3">
    <source>
        <dbReference type="ARBA" id="ARBA00022692"/>
    </source>
</evidence>
<organism evidence="8 9">
    <name type="scientific">Lusitaniella coriacea LEGE 07157</name>
    <dbReference type="NCBI Taxonomy" id="945747"/>
    <lineage>
        <taxon>Bacteria</taxon>
        <taxon>Bacillati</taxon>
        <taxon>Cyanobacteriota</taxon>
        <taxon>Cyanophyceae</taxon>
        <taxon>Spirulinales</taxon>
        <taxon>Lusitaniellaceae</taxon>
        <taxon>Lusitaniella</taxon>
    </lineage>
</organism>
<dbReference type="EMBL" id="JADEWZ010000027">
    <property type="protein sequence ID" value="MBE9117624.1"/>
    <property type="molecule type" value="Genomic_DNA"/>
</dbReference>
<dbReference type="AlphaFoldDB" id="A0A8J7DY72"/>
<feature type="domain" description="Mechanosensitive ion channel MscS" evidence="7">
    <location>
        <begin position="160"/>
        <end position="227"/>
    </location>
</feature>
<comment type="similarity">
    <text evidence="2">Belongs to the MscS (TC 1.A.23) family.</text>
</comment>
<comment type="subcellular location">
    <subcellularLocation>
        <location evidence="1">Membrane</location>
        <topology evidence="1">Multi-pass membrane protein</topology>
    </subcellularLocation>
</comment>
<keyword evidence="3 6" id="KW-0812">Transmembrane</keyword>
<feature type="transmembrane region" description="Helical" evidence="6">
    <location>
        <begin position="137"/>
        <end position="157"/>
    </location>
</feature>
<dbReference type="InterPro" id="IPR023408">
    <property type="entry name" value="MscS_beta-dom_sf"/>
</dbReference>
<dbReference type="SUPFAM" id="SSF82861">
    <property type="entry name" value="Mechanosensitive channel protein MscS (YggB), transmembrane region"/>
    <property type="match status" value="1"/>
</dbReference>
<dbReference type="Pfam" id="PF00924">
    <property type="entry name" value="MS_channel_2nd"/>
    <property type="match status" value="1"/>
</dbReference>
<evidence type="ECO:0000313" key="8">
    <source>
        <dbReference type="EMBL" id="MBE9117624.1"/>
    </source>
</evidence>
<keyword evidence="9" id="KW-1185">Reference proteome</keyword>
<dbReference type="InterPro" id="IPR011014">
    <property type="entry name" value="MscS_channel_TM-2"/>
</dbReference>
<evidence type="ECO:0000256" key="5">
    <source>
        <dbReference type="ARBA" id="ARBA00023136"/>
    </source>
</evidence>